<name>A0ACA9PHT8_9GLOM</name>
<dbReference type="EMBL" id="CAJVQC010021003">
    <property type="protein sequence ID" value="CAG8711265.1"/>
    <property type="molecule type" value="Genomic_DNA"/>
</dbReference>
<feature type="non-terminal residue" evidence="1">
    <location>
        <position position="1"/>
    </location>
</feature>
<accession>A0ACA9PHT8</accession>
<comment type="caution">
    <text evidence="1">The sequence shown here is derived from an EMBL/GenBank/DDBJ whole genome shotgun (WGS) entry which is preliminary data.</text>
</comment>
<sequence length="80" mass="8668">SSSSDSQALVSETDSQSTIISELNHDVESSKINSFYFEETRQDNSDVTSNADEETNSNAEQVNGAAYNKVVSNADEEVNS</sequence>
<dbReference type="Proteomes" id="UP000789920">
    <property type="component" value="Unassembled WGS sequence"/>
</dbReference>
<proteinExistence type="predicted"/>
<feature type="non-terminal residue" evidence="1">
    <location>
        <position position="80"/>
    </location>
</feature>
<keyword evidence="2" id="KW-1185">Reference proteome</keyword>
<evidence type="ECO:0000313" key="1">
    <source>
        <dbReference type="EMBL" id="CAG8711265.1"/>
    </source>
</evidence>
<gene>
    <name evidence="1" type="ORF">RPERSI_LOCUS10558</name>
</gene>
<organism evidence="1 2">
    <name type="scientific">Racocetra persica</name>
    <dbReference type="NCBI Taxonomy" id="160502"/>
    <lineage>
        <taxon>Eukaryota</taxon>
        <taxon>Fungi</taxon>
        <taxon>Fungi incertae sedis</taxon>
        <taxon>Mucoromycota</taxon>
        <taxon>Glomeromycotina</taxon>
        <taxon>Glomeromycetes</taxon>
        <taxon>Diversisporales</taxon>
        <taxon>Gigasporaceae</taxon>
        <taxon>Racocetra</taxon>
    </lineage>
</organism>
<protein>
    <submittedName>
        <fullName evidence="1">20020_t:CDS:1</fullName>
    </submittedName>
</protein>
<reference evidence="1" key="1">
    <citation type="submission" date="2021-06" db="EMBL/GenBank/DDBJ databases">
        <authorList>
            <person name="Kallberg Y."/>
            <person name="Tangrot J."/>
            <person name="Rosling A."/>
        </authorList>
    </citation>
    <scope>NUCLEOTIDE SEQUENCE</scope>
    <source>
        <strain evidence="1">MA461A</strain>
    </source>
</reference>
<evidence type="ECO:0000313" key="2">
    <source>
        <dbReference type="Proteomes" id="UP000789920"/>
    </source>
</evidence>